<dbReference type="GO" id="GO:0006412">
    <property type="term" value="P:translation"/>
    <property type="evidence" value="ECO:0007669"/>
    <property type="project" value="InterPro"/>
</dbReference>
<reference evidence="7 8" key="2">
    <citation type="submission" date="2019-01" db="EMBL/GenBank/DDBJ databases">
        <title>The decoding of complex shrimp genome reveals the adaptation for benthos swimmer, frequently molting mechanism and breeding impact on genome.</title>
        <authorList>
            <person name="Sun Y."/>
            <person name="Gao Y."/>
            <person name="Yu Y."/>
        </authorList>
    </citation>
    <scope>NUCLEOTIDE SEQUENCE [LARGE SCALE GENOMIC DNA]</scope>
    <source>
        <tissue evidence="7">Muscle</tissue>
    </source>
</reference>
<dbReference type="GO" id="GO:0005762">
    <property type="term" value="C:mitochondrial large ribosomal subunit"/>
    <property type="evidence" value="ECO:0007669"/>
    <property type="project" value="TreeGrafter"/>
</dbReference>
<dbReference type="GO" id="GO:0003735">
    <property type="term" value="F:structural constituent of ribosome"/>
    <property type="evidence" value="ECO:0007669"/>
    <property type="project" value="InterPro"/>
</dbReference>
<organism evidence="7 8">
    <name type="scientific">Penaeus vannamei</name>
    <name type="common">Whiteleg shrimp</name>
    <name type="synonym">Litopenaeus vannamei</name>
    <dbReference type="NCBI Taxonomy" id="6689"/>
    <lineage>
        <taxon>Eukaryota</taxon>
        <taxon>Metazoa</taxon>
        <taxon>Ecdysozoa</taxon>
        <taxon>Arthropoda</taxon>
        <taxon>Crustacea</taxon>
        <taxon>Multicrustacea</taxon>
        <taxon>Malacostraca</taxon>
        <taxon>Eumalacostraca</taxon>
        <taxon>Eucarida</taxon>
        <taxon>Decapoda</taxon>
        <taxon>Dendrobranchiata</taxon>
        <taxon>Penaeoidea</taxon>
        <taxon>Penaeidae</taxon>
        <taxon>Penaeus</taxon>
    </lineage>
</organism>
<evidence type="ECO:0000313" key="8">
    <source>
        <dbReference type="Proteomes" id="UP000283509"/>
    </source>
</evidence>
<dbReference type="InterPro" id="IPR000597">
    <property type="entry name" value="Ribosomal_uL3"/>
</dbReference>
<gene>
    <name evidence="7" type="ORF">C7M84_010896</name>
</gene>
<proteinExistence type="inferred from homology"/>
<dbReference type="OrthoDB" id="274683at2759"/>
<keyword evidence="8" id="KW-1185">Reference proteome</keyword>
<dbReference type="Proteomes" id="UP000283509">
    <property type="component" value="Unassembled WGS sequence"/>
</dbReference>
<reference evidence="7 8" key="1">
    <citation type="submission" date="2018-04" db="EMBL/GenBank/DDBJ databases">
        <authorList>
            <person name="Zhang X."/>
            <person name="Yuan J."/>
            <person name="Li F."/>
            <person name="Xiang J."/>
        </authorList>
    </citation>
    <scope>NUCLEOTIDE SEQUENCE [LARGE SCALE GENOMIC DNA]</scope>
    <source>
        <tissue evidence="7">Muscle</tissue>
    </source>
</reference>
<feature type="region of interest" description="Disordered" evidence="6">
    <location>
        <begin position="248"/>
        <end position="279"/>
    </location>
</feature>
<comment type="similarity">
    <text evidence="1">Belongs to the universal ribosomal protein uL3 family.</text>
</comment>
<dbReference type="InterPro" id="IPR019927">
    <property type="entry name" value="Ribosomal_uL3_bac/org-type"/>
</dbReference>
<evidence type="ECO:0000256" key="1">
    <source>
        <dbReference type="ARBA" id="ARBA00006540"/>
    </source>
</evidence>
<dbReference type="PANTHER" id="PTHR11229:SF8">
    <property type="entry name" value="LARGE RIBOSOMAL SUBUNIT PROTEIN UL3M"/>
    <property type="match status" value="1"/>
</dbReference>
<evidence type="ECO:0000256" key="2">
    <source>
        <dbReference type="ARBA" id="ARBA00022980"/>
    </source>
</evidence>
<dbReference type="NCBIfam" id="TIGR03625">
    <property type="entry name" value="L3_bact"/>
    <property type="match status" value="1"/>
</dbReference>
<accession>A0A423T2T5</accession>
<comment type="caution">
    <text evidence="7">The sequence shown here is derived from an EMBL/GenBank/DDBJ whole genome shotgun (WGS) entry which is preliminary data.</text>
</comment>
<dbReference type="PANTHER" id="PTHR11229">
    <property type="entry name" value="50S RIBOSOMAL PROTEIN L3"/>
    <property type="match status" value="1"/>
</dbReference>
<dbReference type="Pfam" id="PF00297">
    <property type="entry name" value="Ribosomal_L3"/>
    <property type="match status" value="1"/>
</dbReference>
<dbReference type="SUPFAM" id="SSF50447">
    <property type="entry name" value="Translation proteins"/>
    <property type="match status" value="1"/>
</dbReference>
<sequence length="371" mass="41601">MAAAGLRGPSSMNTLVNLCQKLTISGFSKTVIRSQPNITQVRCMSRVKRRHTVPPFWHPKVTRTLYPEEVTPENQAFVSEVISEKLSSPLRAEPWERGQWTKNSIRCGLIAKKIGIYPMWTKDGTRILTTLLQATDNHVINYIPPEDLAEKSFHPLKSSKLGALIVGTQSVDPREITKEYFTLFSAVGVPPKKKLTKFLITPNAKLAPGTPLYASHFQPGAHVDIAGITIDRGYQGVMKRWGFKGMPASHGVTKSHRRGGSIGSGREKSRVWPGQKMPGHMGRNRRVIRGLKVWRINTHYNVLWVTGPAVPGPTGAYVYLYDSILPAHQLHREQNPPPFPTLFQDEVNIDEELFDENLHNFSQPSISFAEK</sequence>
<dbReference type="FunFam" id="2.40.30.10:FF:000049">
    <property type="entry name" value="39S ribosomal protein L3, mitochondrial"/>
    <property type="match status" value="1"/>
</dbReference>
<name>A0A423T2T5_PENVA</name>
<evidence type="ECO:0000313" key="7">
    <source>
        <dbReference type="EMBL" id="ROT70794.1"/>
    </source>
</evidence>
<evidence type="ECO:0000256" key="5">
    <source>
        <dbReference type="ARBA" id="ARBA00035396"/>
    </source>
</evidence>
<dbReference type="InterPro" id="IPR009000">
    <property type="entry name" value="Transl_B-barrel_sf"/>
</dbReference>
<dbReference type="Gene3D" id="2.40.30.10">
    <property type="entry name" value="Translation factors"/>
    <property type="match status" value="2"/>
</dbReference>
<dbReference type="AlphaFoldDB" id="A0A423T2T5"/>
<protein>
    <recommendedName>
        <fullName evidence="4">Large ribosomal subunit protein uL3m</fullName>
    </recommendedName>
    <alternativeName>
        <fullName evidence="5">39S ribosomal protein L3, mitochondrial</fullName>
    </alternativeName>
</protein>
<keyword evidence="3" id="KW-0687">Ribonucleoprotein</keyword>
<evidence type="ECO:0000256" key="3">
    <source>
        <dbReference type="ARBA" id="ARBA00023274"/>
    </source>
</evidence>
<keyword evidence="2 7" id="KW-0689">Ribosomal protein</keyword>
<evidence type="ECO:0000256" key="6">
    <source>
        <dbReference type="SAM" id="MobiDB-lite"/>
    </source>
</evidence>
<dbReference type="EMBL" id="QCYY01002382">
    <property type="protein sequence ID" value="ROT70794.1"/>
    <property type="molecule type" value="Genomic_DNA"/>
</dbReference>
<dbReference type="STRING" id="6689.A0A423T2T5"/>
<evidence type="ECO:0000256" key="4">
    <source>
        <dbReference type="ARBA" id="ARBA00035209"/>
    </source>
</evidence>